<dbReference type="EnsemblPlants" id="OB11G24450.1">
    <property type="protein sequence ID" value="OB11G24450.1"/>
    <property type="gene ID" value="OB11G24450"/>
</dbReference>
<dbReference type="OMA" id="CSETEYF"/>
<organism evidence="3">
    <name type="scientific">Oryza brachyantha</name>
    <name type="common">malo sina</name>
    <dbReference type="NCBI Taxonomy" id="4533"/>
    <lineage>
        <taxon>Eukaryota</taxon>
        <taxon>Viridiplantae</taxon>
        <taxon>Streptophyta</taxon>
        <taxon>Embryophyta</taxon>
        <taxon>Tracheophyta</taxon>
        <taxon>Spermatophyta</taxon>
        <taxon>Magnoliopsida</taxon>
        <taxon>Liliopsida</taxon>
        <taxon>Poales</taxon>
        <taxon>Poaceae</taxon>
        <taxon>BOP clade</taxon>
        <taxon>Oryzoideae</taxon>
        <taxon>Oryzeae</taxon>
        <taxon>Oryzinae</taxon>
        <taxon>Oryza</taxon>
    </lineage>
</organism>
<dbReference type="AlphaFoldDB" id="J3N9F9"/>
<dbReference type="Gramene" id="OB11G24450.1">
    <property type="protein sequence ID" value="OB11G24450.1"/>
    <property type="gene ID" value="OB11G24450"/>
</dbReference>
<dbReference type="InterPro" id="IPR006865">
    <property type="entry name" value="DUF629"/>
</dbReference>
<keyword evidence="4" id="KW-1185">Reference proteome</keyword>
<evidence type="ECO:0000259" key="2">
    <source>
        <dbReference type="Pfam" id="PF04780"/>
    </source>
</evidence>
<reference evidence="3" key="2">
    <citation type="submission" date="2013-04" db="UniProtKB">
        <authorList>
            <consortium name="EnsemblPlants"/>
        </authorList>
    </citation>
    <scope>IDENTIFICATION</scope>
</reference>
<accession>J3N9F9</accession>
<dbReference type="eggNOG" id="ENOG502S3ZV">
    <property type="taxonomic scope" value="Eukaryota"/>
</dbReference>
<feature type="region of interest" description="Disordered" evidence="1">
    <location>
        <begin position="1"/>
        <end position="21"/>
    </location>
</feature>
<dbReference type="Pfam" id="PF04780">
    <property type="entry name" value="DUF629"/>
    <property type="match status" value="1"/>
</dbReference>
<proteinExistence type="predicted"/>
<feature type="region of interest" description="Disordered" evidence="1">
    <location>
        <begin position="57"/>
        <end position="94"/>
    </location>
</feature>
<feature type="domain" description="DUF629" evidence="2">
    <location>
        <begin position="337"/>
        <end position="438"/>
    </location>
</feature>
<dbReference type="HOGENOM" id="CLU_593962_0_0_1"/>
<evidence type="ECO:0000256" key="1">
    <source>
        <dbReference type="SAM" id="MobiDB-lite"/>
    </source>
</evidence>
<dbReference type="Proteomes" id="UP000006038">
    <property type="component" value="Chromosome 11"/>
</dbReference>
<evidence type="ECO:0000313" key="4">
    <source>
        <dbReference type="Proteomes" id="UP000006038"/>
    </source>
</evidence>
<reference evidence="3" key="1">
    <citation type="journal article" date="2013" name="Nat. Commun.">
        <title>Whole-genome sequencing of Oryza brachyantha reveals mechanisms underlying Oryza genome evolution.</title>
        <authorList>
            <person name="Chen J."/>
            <person name="Huang Q."/>
            <person name="Gao D."/>
            <person name="Wang J."/>
            <person name="Lang Y."/>
            <person name="Liu T."/>
            <person name="Li B."/>
            <person name="Bai Z."/>
            <person name="Luis Goicoechea J."/>
            <person name="Liang C."/>
            <person name="Chen C."/>
            <person name="Zhang W."/>
            <person name="Sun S."/>
            <person name="Liao Y."/>
            <person name="Zhang X."/>
            <person name="Yang L."/>
            <person name="Song C."/>
            <person name="Wang M."/>
            <person name="Shi J."/>
            <person name="Liu G."/>
            <person name="Liu J."/>
            <person name="Zhou H."/>
            <person name="Zhou W."/>
            <person name="Yu Q."/>
            <person name="An N."/>
            <person name="Chen Y."/>
            <person name="Cai Q."/>
            <person name="Wang B."/>
            <person name="Liu B."/>
            <person name="Min J."/>
            <person name="Huang Y."/>
            <person name="Wu H."/>
            <person name="Li Z."/>
            <person name="Zhang Y."/>
            <person name="Yin Y."/>
            <person name="Song W."/>
            <person name="Jiang J."/>
            <person name="Jackson S.A."/>
            <person name="Wing R.A."/>
            <person name="Wang J."/>
            <person name="Chen M."/>
        </authorList>
    </citation>
    <scope>NUCLEOTIDE SEQUENCE [LARGE SCALE GENOMIC DNA]</scope>
    <source>
        <strain evidence="3">cv. IRGC 101232</strain>
    </source>
</reference>
<name>J3N9F9_ORYBR</name>
<sequence>MGRGSRAQRKEAAAAAVAGGLDDESRALRKEAAAALRMSSEDGRYDEAIARAEELAARHPGVLRRPPAALGSFPTPGGGGGPPQPPRGLSPRAYGGPQGLASNCVEIATSLAMARFVCLNDDCADVEIIRAMRISSPTDPAENNVAYDLVDGGGSTTVKERIANAKAAASSRYNEILAHVFVTVIPRAVRDLLDIAKRDGAAKEVKPAKALAERYSYSSRALFAHAHMDVQFARGLAPGIDKRPFLDRLLSDLNKQAHQFDTSLVLAMFRAKLLFLLDMHLAAEVECNRALYMKGAADPSDEDVPLGSVPGENSEEREFSIRIDLGRLLQKIVLASKDYWYSLPSEKQDSFLFVGFNSMHQHYAKNYEVEKSMSRLQTISDAISLVKKCKSWRFWICPYCVGKKNPDIDSLFQHLRNKHAEGNVWPKLQSVLDPKSISSTSQGDCFLDDVTMCQDLKENYV</sequence>
<dbReference type="PANTHER" id="PTHR34465:SF3">
    <property type="entry name" value="OS09G0547900 PROTEIN"/>
    <property type="match status" value="1"/>
</dbReference>
<evidence type="ECO:0000313" key="3">
    <source>
        <dbReference type="EnsemblPlants" id="OB11G24450.1"/>
    </source>
</evidence>
<protein>
    <recommendedName>
        <fullName evidence="2">DUF629 domain-containing protein</fullName>
    </recommendedName>
</protein>
<dbReference type="PANTHER" id="PTHR34465">
    <property type="entry name" value="CARBOXYL-TERMINAL HYDROLASE-LIKE PROTEIN, PUTATIVE (DUF627 AND DUF629)-RELATED"/>
    <property type="match status" value="1"/>
</dbReference>